<dbReference type="InterPro" id="IPR008969">
    <property type="entry name" value="CarboxyPept-like_regulatory"/>
</dbReference>
<evidence type="ECO:0000256" key="2">
    <source>
        <dbReference type="ARBA" id="ARBA00022448"/>
    </source>
</evidence>
<name>A0A7V5LK13_CALAY</name>
<dbReference type="PANTHER" id="PTHR30069">
    <property type="entry name" value="TONB-DEPENDENT OUTER MEMBRANE RECEPTOR"/>
    <property type="match status" value="1"/>
</dbReference>
<dbReference type="AlphaFoldDB" id="A0A7V5LK13"/>
<evidence type="ECO:0000256" key="7">
    <source>
        <dbReference type="ARBA" id="ARBA00023237"/>
    </source>
</evidence>
<dbReference type="PANTHER" id="PTHR30069:SF29">
    <property type="entry name" value="HEMOGLOBIN AND HEMOGLOBIN-HAPTOGLOBIN-BINDING PROTEIN 1-RELATED"/>
    <property type="match status" value="1"/>
</dbReference>
<keyword evidence="11" id="KW-0675">Receptor</keyword>
<evidence type="ECO:0000256" key="8">
    <source>
        <dbReference type="PROSITE-ProRule" id="PRU01360"/>
    </source>
</evidence>
<keyword evidence="5 9" id="KW-0732">Signal</keyword>
<dbReference type="GO" id="GO:0044718">
    <property type="term" value="P:siderophore transmembrane transport"/>
    <property type="evidence" value="ECO:0007669"/>
    <property type="project" value="TreeGrafter"/>
</dbReference>
<keyword evidence="4 8" id="KW-0812">Transmembrane</keyword>
<evidence type="ECO:0000256" key="9">
    <source>
        <dbReference type="SAM" id="SignalP"/>
    </source>
</evidence>
<dbReference type="InterPro" id="IPR039426">
    <property type="entry name" value="TonB-dep_rcpt-like"/>
</dbReference>
<organism evidence="11">
    <name type="scientific">Caldithrix abyssi</name>
    <dbReference type="NCBI Taxonomy" id="187145"/>
    <lineage>
        <taxon>Bacteria</taxon>
        <taxon>Pseudomonadati</taxon>
        <taxon>Calditrichota</taxon>
        <taxon>Calditrichia</taxon>
        <taxon>Calditrichales</taxon>
        <taxon>Calditrichaceae</taxon>
        <taxon>Caldithrix</taxon>
    </lineage>
</organism>
<dbReference type="InterPro" id="IPR036942">
    <property type="entry name" value="Beta-barrel_TonB_sf"/>
</dbReference>
<dbReference type="Gene3D" id="2.170.130.10">
    <property type="entry name" value="TonB-dependent receptor, plug domain"/>
    <property type="match status" value="1"/>
</dbReference>
<comment type="subcellular location">
    <subcellularLocation>
        <location evidence="1 8">Cell outer membrane</location>
        <topology evidence="1 8">Multi-pass membrane protein</topology>
    </subcellularLocation>
</comment>
<keyword evidence="6 8" id="KW-0472">Membrane</keyword>
<dbReference type="SUPFAM" id="SSF56935">
    <property type="entry name" value="Porins"/>
    <property type="match status" value="1"/>
</dbReference>
<feature type="chain" id="PRO_5031047935" evidence="9">
    <location>
        <begin position="21"/>
        <end position="996"/>
    </location>
</feature>
<sequence length="996" mass="113039">MFKKVLILLIVLAMPILVFAQSSGKIVGVVKDKQTGEPLAGVNVVLQNTMLGATTDIDGYYVILNVPVGTYNIEASYVGYRKVVVQGLRVSANITTEQNFELEPTTLELEEQIVVVAERPLVEKHVTQSVSKVTTEEIETIPVRGTGAIVALQPSVVVQDGEIHIRGGRAEDNGYYLDGAPTINPMNRVNAVHVIQEAVEEIQVLKGGYTAEFGDANAGIIRTELKTGGPEFHFSLDAQTDKFASEGEKFLGTYSYREHIIAATASGPITKNLRFFVAYENQDVGDAAKRFSKGYTFKYPDNLNNPLVDKNPSNPRNNSESPLYHPDTLDAITYPDGFTPNNWFKRHSVNSTLLWDMQNFKLRLSGVYTFTKSFYYDAPMLNFLNTREQPYHRNTLLLSGKFTHVLNPKTYYEVTLSYYLNQGERHDDWFGTDWRSWSDSAKIAEHTNGEVIYRSKWDPDYNYLINGFSFRRNGTLLANYSKSKQTYLNAAFDMVSQITRNHEVKFGFNARQYTIRQYVIVPRVMKEVDFYGSEEAVPEQIVAEWAGNVFGYDLWGNKEVDSGFDGAKKPVFAAAYVQDKIEYKDLIVNVGLRFDYFDTKDRKLKDPADVDIDKDKGIVKPNQWEDKDPFMYVTPRLGFSFPVSDRTVFYAQYGKFVQTNEFNDFYYSSYQYGRQIGGGYFYLTPVGFDMEPIRTTQYEVGFRQQFGQYAAIDIAGFYKNVKGEVTTDRVVPKPGAEIQSYNILTNGDFSTTKGVEISFRLRRFNRLMAIMNYTYSNAEGTGSGQDSYISAVDRLSPRPTQLNPLDYAQKHRGSINLDYRFGKNDGGPVFEQFGINLLYTFNSGHPYTLVTTTGGQAGPYDSGVDYMYDTRSRRALEPINNSTTPWYHRFDLRVDKSFNITDKLSATIYARVFNLFNTKNVINVFQVTGSAEDDGLLSGVIDPVRARSLINSYGGEDYVKMYKAINLENGQAYWDQIGRQLYSSPRQIFFGLKLNF</sequence>
<dbReference type="InterPro" id="IPR037066">
    <property type="entry name" value="Plug_dom_sf"/>
</dbReference>
<evidence type="ECO:0000256" key="5">
    <source>
        <dbReference type="ARBA" id="ARBA00022729"/>
    </source>
</evidence>
<dbReference type="Pfam" id="PF07715">
    <property type="entry name" value="Plug"/>
    <property type="match status" value="1"/>
</dbReference>
<dbReference type="Gene3D" id="2.40.170.20">
    <property type="entry name" value="TonB-dependent receptor, beta-barrel domain"/>
    <property type="match status" value="1"/>
</dbReference>
<evidence type="ECO:0000256" key="3">
    <source>
        <dbReference type="ARBA" id="ARBA00022452"/>
    </source>
</evidence>
<dbReference type="SUPFAM" id="SSF49464">
    <property type="entry name" value="Carboxypeptidase regulatory domain-like"/>
    <property type="match status" value="1"/>
</dbReference>
<dbReference type="Proteomes" id="UP000886111">
    <property type="component" value="Unassembled WGS sequence"/>
</dbReference>
<gene>
    <name evidence="11" type="ORF">ENL21_07140</name>
</gene>
<feature type="signal peptide" evidence="9">
    <location>
        <begin position="1"/>
        <end position="20"/>
    </location>
</feature>
<dbReference type="EMBL" id="DRTD01000529">
    <property type="protein sequence ID" value="HHE55540.1"/>
    <property type="molecule type" value="Genomic_DNA"/>
</dbReference>
<evidence type="ECO:0000256" key="6">
    <source>
        <dbReference type="ARBA" id="ARBA00023136"/>
    </source>
</evidence>
<comment type="caution">
    <text evidence="11">The sequence shown here is derived from an EMBL/GenBank/DDBJ whole genome shotgun (WGS) entry which is preliminary data.</text>
</comment>
<dbReference type="InterPro" id="IPR012910">
    <property type="entry name" value="Plug_dom"/>
</dbReference>
<dbReference type="Gene3D" id="2.60.40.1120">
    <property type="entry name" value="Carboxypeptidase-like, regulatory domain"/>
    <property type="match status" value="1"/>
</dbReference>
<keyword evidence="7 8" id="KW-0998">Cell outer membrane</keyword>
<reference evidence="11" key="1">
    <citation type="journal article" date="2020" name="mSystems">
        <title>Genome- and Community-Level Interaction Insights into Carbon Utilization and Element Cycling Functions of Hydrothermarchaeota in Hydrothermal Sediment.</title>
        <authorList>
            <person name="Zhou Z."/>
            <person name="Liu Y."/>
            <person name="Xu W."/>
            <person name="Pan J."/>
            <person name="Luo Z.H."/>
            <person name="Li M."/>
        </authorList>
    </citation>
    <scope>NUCLEOTIDE SEQUENCE [LARGE SCALE GENOMIC DNA]</scope>
    <source>
        <strain evidence="11">HyVt-76</strain>
    </source>
</reference>
<evidence type="ECO:0000259" key="10">
    <source>
        <dbReference type="Pfam" id="PF07715"/>
    </source>
</evidence>
<protein>
    <submittedName>
        <fullName evidence="11">TonB-dependent receptor</fullName>
    </submittedName>
</protein>
<dbReference type="PROSITE" id="PS52016">
    <property type="entry name" value="TONB_DEPENDENT_REC_3"/>
    <property type="match status" value="1"/>
</dbReference>
<dbReference type="GO" id="GO:0015344">
    <property type="term" value="F:siderophore uptake transmembrane transporter activity"/>
    <property type="evidence" value="ECO:0007669"/>
    <property type="project" value="TreeGrafter"/>
</dbReference>
<dbReference type="Pfam" id="PF13715">
    <property type="entry name" value="CarbopepD_reg_2"/>
    <property type="match status" value="1"/>
</dbReference>
<feature type="domain" description="TonB-dependent receptor plug" evidence="10">
    <location>
        <begin position="124"/>
        <end position="219"/>
    </location>
</feature>
<evidence type="ECO:0000256" key="4">
    <source>
        <dbReference type="ARBA" id="ARBA00022692"/>
    </source>
</evidence>
<keyword evidence="2 8" id="KW-0813">Transport</keyword>
<evidence type="ECO:0000256" key="1">
    <source>
        <dbReference type="ARBA" id="ARBA00004571"/>
    </source>
</evidence>
<dbReference type="GO" id="GO:0009279">
    <property type="term" value="C:cell outer membrane"/>
    <property type="evidence" value="ECO:0007669"/>
    <property type="project" value="UniProtKB-SubCell"/>
</dbReference>
<keyword evidence="3 8" id="KW-1134">Transmembrane beta strand</keyword>
<accession>A0A7V5LK13</accession>
<evidence type="ECO:0000313" key="11">
    <source>
        <dbReference type="EMBL" id="HHE55540.1"/>
    </source>
</evidence>
<comment type="similarity">
    <text evidence="8">Belongs to the TonB-dependent receptor family.</text>
</comment>
<proteinExistence type="inferred from homology"/>